<dbReference type="RefSeq" id="WP_346241150.1">
    <property type="nucleotide sequence ID" value="NZ_JAZHYP010000003.1"/>
</dbReference>
<dbReference type="SUPFAM" id="SSF53850">
    <property type="entry name" value="Periplasmic binding protein-like II"/>
    <property type="match status" value="1"/>
</dbReference>
<dbReference type="Gene3D" id="3.40.190.10">
    <property type="entry name" value="Periplasmic binding protein-like II"/>
    <property type="match status" value="2"/>
</dbReference>
<name>A0ABV0A8X8_9FLAO</name>
<dbReference type="PANTHER" id="PTHR30570:SF1">
    <property type="entry name" value="PHOSPHATE-BINDING PROTEIN PSTS"/>
    <property type="match status" value="1"/>
</dbReference>
<comment type="caution">
    <text evidence="6">The sequence shown here is derived from an EMBL/GenBank/DDBJ whole genome shotgun (WGS) entry which is preliminary data.</text>
</comment>
<dbReference type="InterPro" id="IPR050811">
    <property type="entry name" value="Phosphate_ABC_transporter"/>
</dbReference>
<dbReference type="EMBL" id="JAZHYP010000003">
    <property type="protein sequence ID" value="MEN3323559.1"/>
    <property type="molecule type" value="Genomic_DNA"/>
</dbReference>
<gene>
    <name evidence="6" type="ORF">VP395_07460</name>
</gene>
<dbReference type="CDD" id="cd13654">
    <property type="entry name" value="PBP2_phosphate_like_2"/>
    <property type="match status" value="1"/>
</dbReference>
<dbReference type="InterPro" id="IPR024370">
    <property type="entry name" value="PBP_domain"/>
</dbReference>
<organism evidence="6 7">
    <name type="scientific">Mariniflexile soesokkakense</name>
    <dbReference type="NCBI Taxonomy" id="1343160"/>
    <lineage>
        <taxon>Bacteria</taxon>
        <taxon>Pseudomonadati</taxon>
        <taxon>Bacteroidota</taxon>
        <taxon>Flavobacteriia</taxon>
        <taxon>Flavobacteriales</taxon>
        <taxon>Flavobacteriaceae</taxon>
        <taxon>Mariniflexile</taxon>
    </lineage>
</organism>
<feature type="domain" description="PBP" evidence="5">
    <location>
        <begin position="34"/>
        <end position="280"/>
    </location>
</feature>
<keyword evidence="7" id="KW-1185">Reference proteome</keyword>
<dbReference type="InterPro" id="IPR011862">
    <property type="entry name" value="Phos-bd"/>
</dbReference>
<evidence type="ECO:0000313" key="7">
    <source>
        <dbReference type="Proteomes" id="UP001416393"/>
    </source>
</evidence>
<evidence type="ECO:0000256" key="3">
    <source>
        <dbReference type="ARBA" id="ARBA00022729"/>
    </source>
</evidence>
<dbReference type="PROSITE" id="PS51257">
    <property type="entry name" value="PROKAR_LIPOPROTEIN"/>
    <property type="match status" value="1"/>
</dbReference>
<dbReference type="PANTHER" id="PTHR30570">
    <property type="entry name" value="PERIPLASMIC PHOSPHATE BINDING COMPONENT OF PHOSPHATE ABC TRANSPORTER"/>
    <property type="match status" value="1"/>
</dbReference>
<evidence type="ECO:0000256" key="2">
    <source>
        <dbReference type="ARBA" id="ARBA00022448"/>
    </source>
</evidence>
<evidence type="ECO:0000256" key="1">
    <source>
        <dbReference type="ARBA" id="ARBA00008725"/>
    </source>
</evidence>
<accession>A0ABV0A8X8</accession>
<sequence length="313" mass="34251">MKKSIIIIALASLSIACGNKKSNNQDGETVELTGSISIDGSGTVFPVSEAVAEEFLAEQPRVKVTVGESGTGGGFKKFGAGVIDICDASREIKDKEIELCKENGIEYVQLTVALDGITIVINKDNTWAKSITTEELKKLWEPNSQITKWNQIRNEWPNEEIHLYGPNTSHGTYDFFTEVIMGESGASRTDYNAVSDYNVAIQGIQNDKNALGYVGLSYYEENQDKLGVVGIDNGNGVVLPSIETVANNTYAPLSRSLFIFVSKKSAQKPEVKKFVEFYLDNAPELCKEVGYVPMPASGYDAEKEKFKNAISSK</sequence>
<comment type="function">
    <text evidence="4">Involved in the system for phosphate transport across the cytoplasmic membrane.</text>
</comment>
<dbReference type="Proteomes" id="UP001416393">
    <property type="component" value="Unassembled WGS sequence"/>
</dbReference>
<evidence type="ECO:0000313" key="6">
    <source>
        <dbReference type="EMBL" id="MEN3323559.1"/>
    </source>
</evidence>
<evidence type="ECO:0000259" key="5">
    <source>
        <dbReference type="Pfam" id="PF12849"/>
    </source>
</evidence>
<reference evidence="6 7" key="1">
    <citation type="submission" date="2024-01" db="EMBL/GenBank/DDBJ databases">
        <title>Mariniflexile litorale sp. nov., isolated from the shallow sediments of the Sea of Japan.</title>
        <authorList>
            <person name="Romanenko L."/>
            <person name="Bystritskaya E."/>
            <person name="Isaeva M."/>
        </authorList>
    </citation>
    <scope>NUCLEOTIDE SEQUENCE [LARGE SCALE GENOMIC DNA]</scope>
    <source>
        <strain evidence="6 7">KCTC 32427</strain>
    </source>
</reference>
<keyword evidence="2 4" id="KW-0813">Transport</keyword>
<dbReference type="NCBIfam" id="TIGR02136">
    <property type="entry name" value="ptsS_2"/>
    <property type="match status" value="1"/>
</dbReference>
<dbReference type="Pfam" id="PF12849">
    <property type="entry name" value="PBP_like_2"/>
    <property type="match status" value="1"/>
</dbReference>
<comment type="similarity">
    <text evidence="1 4">Belongs to the PstS family.</text>
</comment>
<keyword evidence="4" id="KW-0592">Phosphate transport</keyword>
<keyword evidence="3" id="KW-0732">Signal</keyword>
<proteinExistence type="inferred from homology"/>
<evidence type="ECO:0000256" key="4">
    <source>
        <dbReference type="RuleBase" id="RU367119"/>
    </source>
</evidence>
<protein>
    <recommendedName>
        <fullName evidence="4">Phosphate-binding protein</fullName>
    </recommendedName>
</protein>